<evidence type="ECO:0000259" key="4">
    <source>
        <dbReference type="Pfam" id="PF04500"/>
    </source>
</evidence>
<feature type="domain" description="FLYWCH-type" evidence="4">
    <location>
        <begin position="4"/>
        <end position="62"/>
    </location>
</feature>
<gene>
    <name evidence="5" type="ORF">WA026_007532</name>
</gene>
<sequence length="88" mass="10268">MIYFLPSGKKYPKIMIENYEFVTHLKQRDSTRWRCGYSVKTNCRAYIITSGKVLHLYKPHNHPPTFNGDTSSVPSSLVQVVNHEIRNK</sequence>
<evidence type="ECO:0000313" key="6">
    <source>
        <dbReference type="Proteomes" id="UP001431783"/>
    </source>
</evidence>
<keyword evidence="2" id="KW-0863">Zinc-finger</keyword>
<dbReference type="Proteomes" id="UP001431783">
    <property type="component" value="Unassembled WGS sequence"/>
</dbReference>
<dbReference type="AlphaFoldDB" id="A0AAW1UXG0"/>
<dbReference type="GO" id="GO:0008270">
    <property type="term" value="F:zinc ion binding"/>
    <property type="evidence" value="ECO:0007669"/>
    <property type="project" value="UniProtKB-KW"/>
</dbReference>
<evidence type="ECO:0000256" key="2">
    <source>
        <dbReference type="ARBA" id="ARBA00022771"/>
    </source>
</evidence>
<dbReference type="Gene3D" id="2.20.25.240">
    <property type="match status" value="1"/>
</dbReference>
<name>A0AAW1UXG0_9CUCU</name>
<keyword evidence="3" id="KW-0862">Zinc</keyword>
<dbReference type="Pfam" id="PF04500">
    <property type="entry name" value="FLYWCH"/>
    <property type="match status" value="1"/>
</dbReference>
<comment type="caution">
    <text evidence="5">The sequence shown here is derived from an EMBL/GenBank/DDBJ whole genome shotgun (WGS) entry which is preliminary data.</text>
</comment>
<organism evidence="5 6">
    <name type="scientific">Henosepilachna vigintioctopunctata</name>
    <dbReference type="NCBI Taxonomy" id="420089"/>
    <lineage>
        <taxon>Eukaryota</taxon>
        <taxon>Metazoa</taxon>
        <taxon>Ecdysozoa</taxon>
        <taxon>Arthropoda</taxon>
        <taxon>Hexapoda</taxon>
        <taxon>Insecta</taxon>
        <taxon>Pterygota</taxon>
        <taxon>Neoptera</taxon>
        <taxon>Endopterygota</taxon>
        <taxon>Coleoptera</taxon>
        <taxon>Polyphaga</taxon>
        <taxon>Cucujiformia</taxon>
        <taxon>Coccinelloidea</taxon>
        <taxon>Coccinellidae</taxon>
        <taxon>Epilachninae</taxon>
        <taxon>Epilachnini</taxon>
        <taxon>Henosepilachna</taxon>
    </lineage>
</organism>
<keyword evidence="1" id="KW-0479">Metal-binding</keyword>
<evidence type="ECO:0000313" key="5">
    <source>
        <dbReference type="EMBL" id="KAK9884687.1"/>
    </source>
</evidence>
<keyword evidence="6" id="KW-1185">Reference proteome</keyword>
<protein>
    <recommendedName>
        <fullName evidence="4">FLYWCH-type domain-containing protein</fullName>
    </recommendedName>
</protein>
<evidence type="ECO:0000256" key="1">
    <source>
        <dbReference type="ARBA" id="ARBA00022723"/>
    </source>
</evidence>
<reference evidence="5 6" key="1">
    <citation type="submission" date="2023-03" db="EMBL/GenBank/DDBJ databases">
        <title>Genome insight into feeding habits of ladybird beetles.</title>
        <authorList>
            <person name="Li H.-S."/>
            <person name="Huang Y.-H."/>
            <person name="Pang H."/>
        </authorList>
    </citation>
    <scope>NUCLEOTIDE SEQUENCE [LARGE SCALE GENOMIC DNA]</scope>
    <source>
        <strain evidence="5">SYSU_2023b</strain>
        <tissue evidence="5">Whole body</tissue>
    </source>
</reference>
<evidence type="ECO:0000256" key="3">
    <source>
        <dbReference type="ARBA" id="ARBA00022833"/>
    </source>
</evidence>
<proteinExistence type="predicted"/>
<accession>A0AAW1UXG0</accession>
<dbReference type="EMBL" id="JARQZJ010000093">
    <property type="protein sequence ID" value="KAK9884687.1"/>
    <property type="molecule type" value="Genomic_DNA"/>
</dbReference>
<dbReference type="InterPro" id="IPR007588">
    <property type="entry name" value="Znf_FLYWCH"/>
</dbReference>